<dbReference type="GO" id="GO:0006886">
    <property type="term" value="P:intracellular protein transport"/>
    <property type="evidence" value="ECO:0007669"/>
    <property type="project" value="TreeGrafter"/>
</dbReference>
<dbReference type="Gene3D" id="1.20.5.110">
    <property type="match status" value="1"/>
</dbReference>
<dbReference type="SUPFAM" id="SSF47661">
    <property type="entry name" value="t-snare proteins"/>
    <property type="match status" value="1"/>
</dbReference>
<dbReference type="GO" id="GO:0031201">
    <property type="term" value="C:SNARE complex"/>
    <property type="evidence" value="ECO:0007669"/>
    <property type="project" value="TreeGrafter"/>
</dbReference>
<dbReference type="Pfam" id="PF05739">
    <property type="entry name" value="SNARE"/>
    <property type="match status" value="1"/>
</dbReference>
<keyword evidence="2" id="KW-0653">Protein transport</keyword>
<evidence type="ECO:0000313" key="6">
    <source>
        <dbReference type="Proteomes" id="UP000035740"/>
    </source>
</evidence>
<sequence length="229" mass="26058">MAGPPAASVFTDVAARLQELASHNAAVQRSIQVEPVADMAQSSRTRLEKGMNLAKKIASLLKDASVNATPEGRRVHDKLKKTLERELKRTHALAEQLASLERSSLQEKRRVDQVYQDARERQIETFPETAREPLLQDQVQIDVASEQARQIEETEAEIRQIERDVVELNDMFKDMGILVEQQQEGINHIEDNIVSAEAYSRRGYEEVQTAARYQRHARSRMCKLLVVMV</sequence>
<dbReference type="InterPro" id="IPR000727">
    <property type="entry name" value="T_SNARE_dom"/>
</dbReference>
<dbReference type="OrthoDB" id="364348at2759"/>
<dbReference type="eggNOG" id="KOG0811">
    <property type="taxonomic scope" value="Eukaryota"/>
</dbReference>
<dbReference type="EMBL" id="KQ103564">
    <property type="protein sequence ID" value="KMS93361.1"/>
    <property type="molecule type" value="Genomic_DNA"/>
</dbReference>
<evidence type="ECO:0000256" key="1">
    <source>
        <dbReference type="ARBA" id="ARBA00009063"/>
    </source>
</evidence>
<dbReference type="GO" id="GO:0000149">
    <property type="term" value="F:SNARE binding"/>
    <property type="evidence" value="ECO:0007669"/>
    <property type="project" value="TreeGrafter"/>
</dbReference>
<name>A0A0J8AX72_BETVV</name>
<dbReference type="SMART" id="SM00397">
    <property type="entry name" value="t_SNARE"/>
    <property type="match status" value="1"/>
</dbReference>
<keyword evidence="3" id="KW-0175">Coiled coil</keyword>
<feature type="non-terminal residue" evidence="5">
    <location>
        <position position="1"/>
    </location>
</feature>
<dbReference type="InterPro" id="IPR010989">
    <property type="entry name" value="SNARE"/>
</dbReference>
<comment type="similarity">
    <text evidence="1">Belongs to the syntaxin family.</text>
</comment>
<evidence type="ECO:0000256" key="3">
    <source>
        <dbReference type="SAM" id="Coils"/>
    </source>
</evidence>
<dbReference type="Proteomes" id="UP000035740">
    <property type="component" value="Unassembled WGS sequence"/>
</dbReference>
<dbReference type="PROSITE" id="PS50192">
    <property type="entry name" value="T_SNARE"/>
    <property type="match status" value="1"/>
</dbReference>
<dbReference type="GO" id="GO:0012505">
    <property type="term" value="C:endomembrane system"/>
    <property type="evidence" value="ECO:0007669"/>
    <property type="project" value="TreeGrafter"/>
</dbReference>
<organism evidence="5 6">
    <name type="scientific">Beta vulgaris subsp. vulgaris</name>
    <name type="common">Beet</name>
    <dbReference type="NCBI Taxonomy" id="3555"/>
    <lineage>
        <taxon>Eukaryota</taxon>
        <taxon>Viridiplantae</taxon>
        <taxon>Streptophyta</taxon>
        <taxon>Embryophyta</taxon>
        <taxon>Tracheophyta</taxon>
        <taxon>Spermatophyta</taxon>
        <taxon>Magnoliopsida</taxon>
        <taxon>eudicotyledons</taxon>
        <taxon>Gunneridae</taxon>
        <taxon>Pentapetalae</taxon>
        <taxon>Caryophyllales</taxon>
        <taxon>Chenopodiaceae</taxon>
        <taxon>Betoideae</taxon>
        <taxon>Beta</taxon>
    </lineage>
</organism>
<evidence type="ECO:0000256" key="2">
    <source>
        <dbReference type="ARBA" id="ARBA00022927"/>
    </source>
</evidence>
<dbReference type="Gramene" id="KMS93361">
    <property type="protein sequence ID" value="KMS93361"/>
    <property type="gene ID" value="BVRB_032260"/>
</dbReference>
<keyword evidence="6" id="KW-1185">Reference proteome</keyword>
<keyword evidence="2" id="KW-0813">Transport</keyword>
<feature type="coiled-coil region" evidence="3">
    <location>
        <begin position="144"/>
        <end position="171"/>
    </location>
</feature>
<evidence type="ECO:0000259" key="4">
    <source>
        <dbReference type="PROSITE" id="PS50192"/>
    </source>
</evidence>
<dbReference type="InterPro" id="IPR045242">
    <property type="entry name" value="Syntaxin"/>
</dbReference>
<feature type="domain" description="T-SNARE coiled-coil homology" evidence="4">
    <location>
        <begin position="148"/>
        <end position="210"/>
    </location>
</feature>
<dbReference type="PANTHER" id="PTHR19957">
    <property type="entry name" value="SYNTAXIN"/>
    <property type="match status" value="1"/>
</dbReference>
<dbReference type="PANTHER" id="PTHR19957:SF38">
    <property type="entry name" value="LD27581P"/>
    <property type="match status" value="1"/>
</dbReference>
<dbReference type="GO" id="GO:0005484">
    <property type="term" value="F:SNAP receptor activity"/>
    <property type="evidence" value="ECO:0007669"/>
    <property type="project" value="TreeGrafter"/>
</dbReference>
<dbReference type="GO" id="GO:0006906">
    <property type="term" value="P:vesicle fusion"/>
    <property type="evidence" value="ECO:0007669"/>
    <property type="project" value="TreeGrafter"/>
</dbReference>
<dbReference type="CDD" id="cd15840">
    <property type="entry name" value="SNARE_Qa"/>
    <property type="match status" value="1"/>
</dbReference>
<evidence type="ECO:0000313" key="5">
    <source>
        <dbReference type="EMBL" id="KMS93361.1"/>
    </source>
</evidence>
<proteinExistence type="inferred from homology"/>
<reference evidence="5 6" key="1">
    <citation type="journal article" date="2014" name="Nature">
        <title>The genome of the recently domesticated crop plant sugar beet (Beta vulgaris).</title>
        <authorList>
            <person name="Dohm J.C."/>
            <person name="Minoche A.E."/>
            <person name="Holtgrawe D."/>
            <person name="Capella-Gutierrez S."/>
            <person name="Zakrzewski F."/>
            <person name="Tafer H."/>
            <person name="Rupp O."/>
            <person name="Sorensen T.R."/>
            <person name="Stracke R."/>
            <person name="Reinhardt R."/>
            <person name="Goesmann A."/>
            <person name="Kraft T."/>
            <person name="Schulz B."/>
            <person name="Stadler P.F."/>
            <person name="Schmidt T."/>
            <person name="Gabaldon T."/>
            <person name="Lehrach H."/>
            <person name="Weisshaar B."/>
            <person name="Himmelbauer H."/>
        </authorList>
    </citation>
    <scope>NUCLEOTIDE SEQUENCE [LARGE SCALE GENOMIC DNA]</scope>
    <source>
        <tissue evidence="5">Taproot</tissue>
    </source>
</reference>
<gene>
    <name evidence="5" type="ORF">BVRB_032260</name>
</gene>
<dbReference type="AlphaFoldDB" id="A0A0J8AX72"/>
<dbReference type="GO" id="GO:0048278">
    <property type="term" value="P:vesicle docking"/>
    <property type="evidence" value="ECO:0007669"/>
    <property type="project" value="TreeGrafter"/>
</dbReference>
<protein>
    <recommendedName>
        <fullName evidence="4">t-SNARE coiled-coil homology domain-containing protein</fullName>
    </recommendedName>
</protein>
<feature type="non-terminal residue" evidence="5">
    <location>
        <position position="229"/>
    </location>
</feature>
<accession>A0A0J8AX72</accession>